<protein>
    <submittedName>
        <fullName evidence="1">Uncharacterized protein</fullName>
    </submittedName>
</protein>
<accession>A0A7Z0PEG8</accession>
<keyword evidence="2" id="KW-1185">Reference proteome</keyword>
<gene>
    <name evidence="1" type="ORF">HP397_02440</name>
</gene>
<sequence>MERKFRKIVLFILLLMSVFVFFELKKEKKVEEISYTKPEKFNINKVDLNMSLKVPENEICEDVEKCALLGDLYLDEYYFDFGEEEFEEFETESDKIGDMDARKVLGLVEVKDDKLDKIDFKMKANQEKNFREIFNIFVKMTPKKWREDITLVEAYSNSFSAAYVSTTEDSLEEQMLGINVDDVNDSKDGIISVLIHELGHVFSLNKSQYKILDCEEVEFGNELECFLDDSYLNKFYKTFYLNVSRDWRENSNKSEIDFQKFYEINKDNFVSSYAVNNIYEDFSDSFMFFVLNQFPEEGKAYEEKIKFFYNYPELVLLRAQLLKNIVDNDLHK</sequence>
<evidence type="ECO:0000313" key="1">
    <source>
        <dbReference type="EMBL" id="NYV27687.1"/>
    </source>
</evidence>
<dbReference type="AlphaFoldDB" id="A0A7Z0PEG8"/>
<reference evidence="1 2" key="1">
    <citation type="submission" date="2020-05" db="EMBL/GenBank/DDBJ databases">
        <title>Streptobacillus felis strain LHL191014123.</title>
        <authorList>
            <person name="Fawzy A."/>
            <person name="Rau J."/>
            <person name="Risse K."/>
            <person name="Schauerte N."/>
            <person name="Geiger C."/>
            <person name="Blom J."/>
            <person name="Imirzalioglu C."/>
            <person name="Falgenhauer J."/>
            <person name="Bach A."/>
            <person name="Herden C."/>
            <person name="Eisenberg T."/>
        </authorList>
    </citation>
    <scope>NUCLEOTIDE SEQUENCE [LARGE SCALE GENOMIC DNA]</scope>
    <source>
        <strain evidence="1 2">LHL191014123</strain>
    </source>
</reference>
<proteinExistence type="predicted"/>
<evidence type="ECO:0000313" key="2">
    <source>
        <dbReference type="Proteomes" id="UP000526184"/>
    </source>
</evidence>
<organism evidence="1 2">
    <name type="scientific">Streptobacillus felis</name>
    <dbReference type="NCBI Taxonomy" id="1384509"/>
    <lineage>
        <taxon>Bacteria</taxon>
        <taxon>Fusobacteriati</taxon>
        <taxon>Fusobacteriota</taxon>
        <taxon>Fusobacteriia</taxon>
        <taxon>Fusobacteriales</taxon>
        <taxon>Leptotrichiaceae</taxon>
        <taxon>Streptobacillus</taxon>
    </lineage>
</organism>
<name>A0A7Z0PEG8_9FUSO</name>
<dbReference type="EMBL" id="JABMKT010000008">
    <property type="protein sequence ID" value="NYV27687.1"/>
    <property type="molecule type" value="Genomic_DNA"/>
</dbReference>
<dbReference type="Proteomes" id="UP000526184">
    <property type="component" value="Unassembled WGS sequence"/>
</dbReference>
<dbReference type="RefSeq" id="WP_180135710.1">
    <property type="nucleotide sequence ID" value="NZ_JABMKT010000008.1"/>
</dbReference>
<comment type="caution">
    <text evidence="1">The sequence shown here is derived from an EMBL/GenBank/DDBJ whole genome shotgun (WGS) entry which is preliminary data.</text>
</comment>